<dbReference type="PANTHER" id="PTHR44591">
    <property type="entry name" value="STRESS RESPONSE REGULATOR PROTEIN 1"/>
    <property type="match status" value="1"/>
</dbReference>
<name>A0ABU4JUF5_9CLOT</name>
<evidence type="ECO:0000256" key="3">
    <source>
        <dbReference type="ARBA" id="ARBA00024867"/>
    </source>
</evidence>
<evidence type="ECO:0000256" key="1">
    <source>
        <dbReference type="ARBA" id="ARBA00018672"/>
    </source>
</evidence>
<accession>A0ABU4JUF5</accession>
<dbReference type="InterPro" id="IPR050595">
    <property type="entry name" value="Bact_response_regulator"/>
</dbReference>
<dbReference type="SMART" id="SM00448">
    <property type="entry name" value="REC"/>
    <property type="match status" value="1"/>
</dbReference>
<keyword evidence="2 4" id="KW-0597">Phosphoprotein</keyword>
<proteinExistence type="predicted"/>
<keyword evidence="7" id="KW-1185">Reference proteome</keyword>
<feature type="modified residue" description="4-aspartylphosphate" evidence="4">
    <location>
        <position position="54"/>
    </location>
</feature>
<dbReference type="PANTHER" id="PTHR44591:SF3">
    <property type="entry name" value="RESPONSE REGULATORY DOMAIN-CONTAINING PROTEIN"/>
    <property type="match status" value="1"/>
</dbReference>
<evidence type="ECO:0000259" key="5">
    <source>
        <dbReference type="PROSITE" id="PS50110"/>
    </source>
</evidence>
<dbReference type="InterPro" id="IPR001789">
    <property type="entry name" value="Sig_transdc_resp-reg_receiver"/>
</dbReference>
<dbReference type="PROSITE" id="PS50110">
    <property type="entry name" value="RESPONSE_REGULATORY"/>
    <property type="match status" value="1"/>
</dbReference>
<protein>
    <recommendedName>
        <fullName evidence="1">Stage 0 sporulation protein A homolog</fullName>
    </recommendedName>
</protein>
<gene>
    <name evidence="6" type="ORF">P8V03_11590</name>
</gene>
<sequence>MSNDLILIVDDNPSNIQVVATIMAEYGYELGIAMNASEAYSFLGENTPELILLDIDMPEIDGYEVCSTLKKDYRYKDIPIIFLTVKDEKEDIVKAFDLGAVDYVTKPFNRKELVSRVRTHL</sequence>
<comment type="function">
    <text evidence="3">May play the central regulatory role in sporulation. It may be an element of the effector pathway responsible for the activation of sporulation genes in response to nutritional stress. Spo0A may act in concert with spo0H (a sigma factor) to control the expression of some genes that are critical to the sporulation process.</text>
</comment>
<organism evidence="6 7">
    <name type="scientific">Clostridium tanneri</name>
    <dbReference type="NCBI Taxonomy" id="3037988"/>
    <lineage>
        <taxon>Bacteria</taxon>
        <taxon>Bacillati</taxon>
        <taxon>Bacillota</taxon>
        <taxon>Clostridia</taxon>
        <taxon>Eubacteriales</taxon>
        <taxon>Clostridiaceae</taxon>
        <taxon>Clostridium</taxon>
    </lineage>
</organism>
<evidence type="ECO:0000256" key="4">
    <source>
        <dbReference type="PROSITE-ProRule" id="PRU00169"/>
    </source>
</evidence>
<evidence type="ECO:0000313" key="7">
    <source>
        <dbReference type="Proteomes" id="UP001281656"/>
    </source>
</evidence>
<dbReference type="Pfam" id="PF00072">
    <property type="entry name" value="Response_reg"/>
    <property type="match status" value="1"/>
</dbReference>
<dbReference type="InterPro" id="IPR011006">
    <property type="entry name" value="CheY-like_superfamily"/>
</dbReference>
<evidence type="ECO:0000313" key="6">
    <source>
        <dbReference type="EMBL" id="MDW8801789.1"/>
    </source>
</evidence>
<feature type="domain" description="Response regulatory" evidence="5">
    <location>
        <begin position="5"/>
        <end position="121"/>
    </location>
</feature>
<dbReference type="EMBL" id="JARUJP010000012">
    <property type="protein sequence ID" value="MDW8801789.1"/>
    <property type="molecule type" value="Genomic_DNA"/>
</dbReference>
<dbReference type="SUPFAM" id="SSF52172">
    <property type="entry name" value="CheY-like"/>
    <property type="match status" value="1"/>
</dbReference>
<dbReference type="Proteomes" id="UP001281656">
    <property type="component" value="Unassembled WGS sequence"/>
</dbReference>
<dbReference type="Gene3D" id="3.40.50.2300">
    <property type="match status" value="1"/>
</dbReference>
<dbReference type="RefSeq" id="WP_318798232.1">
    <property type="nucleotide sequence ID" value="NZ_JARUJP010000012.1"/>
</dbReference>
<evidence type="ECO:0000256" key="2">
    <source>
        <dbReference type="ARBA" id="ARBA00022553"/>
    </source>
</evidence>
<comment type="caution">
    <text evidence="6">The sequence shown here is derived from an EMBL/GenBank/DDBJ whole genome shotgun (WGS) entry which is preliminary data.</text>
</comment>
<reference evidence="6 7" key="1">
    <citation type="submission" date="2023-04" db="EMBL/GenBank/DDBJ databases">
        <title>Clostridium tannerae sp. nov., isolated from the fecal material of an alpaca.</title>
        <authorList>
            <person name="Miller S."/>
            <person name="Hendry M."/>
            <person name="King J."/>
            <person name="Sankaranarayanan K."/>
            <person name="Lawson P.A."/>
        </authorList>
    </citation>
    <scope>NUCLEOTIDE SEQUENCE [LARGE SCALE GENOMIC DNA]</scope>
    <source>
        <strain evidence="6 7">A1-XYC3</strain>
    </source>
</reference>